<feature type="signal peptide" evidence="18">
    <location>
        <begin position="1"/>
        <end position="26"/>
    </location>
</feature>
<keyword evidence="12" id="KW-0458">Lysosome</keyword>
<comment type="subcellular location">
    <subcellularLocation>
        <location evidence="1">Endoplasmic reticulum lumen</location>
    </subcellularLocation>
    <subcellularLocation>
        <location evidence="2">Lysosome</location>
    </subcellularLocation>
    <subcellularLocation>
        <location evidence="3">Secreted</location>
    </subcellularLocation>
</comment>
<dbReference type="GO" id="GO:0016787">
    <property type="term" value="F:hydrolase activity"/>
    <property type="evidence" value="ECO:0007669"/>
    <property type="project" value="UniProtKB-KW"/>
</dbReference>
<keyword evidence="10" id="KW-1015">Disulfide bond</keyword>
<keyword evidence="7" id="KW-0255">Endonuclease</keyword>
<dbReference type="AlphaFoldDB" id="A0A6M2DY26"/>
<feature type="chain" id="PRO_5027056359" evidence="18">
    <location>
        <begin position="27"/>
        <end position="292"/>
    </location>
</feature>
<comment type="similarity">
    <text evidence="4 17">Belongs to the RNase T2 family.</text>
</comment>
<evidence type="ECO:0000256" key="17">
    <source>
        <dbReference type="RuleBase" id="RU004328"/>
    </source>
</evidence>
<evidence type="ECO:0000256" key="6">
    <source>
        <dbReference type="ARBA" id="ARBA00022722"/>
    </source>
</evidence>
<evidence type="ECO:0000256" key="5">
    <source>
        <dbReference type="ARBA" id="ARBA00022525"/>
    </source>
</evidence>
<dbReference type="EMBL" id="GIIL01007247">
    <property type="protein sequence ID" value="NOV50973.1"/>
    <property type="molecule type" value="Transcribed_RNA"/>
</dbReference>
<dbReference type="GO" id="GO:0005788">
    <property type="term" value="C:endoplasmic reticulum lumen"/>
    <property type="evidence" value="ECO:0007669"/>
    <property type="project" value="UniProtKB-SubCell"/>
</dbReference>
<dbReference type="GO" id="GO:0003723">
    <property type="term" value="F:RNA binding"/>
    <property type="evidence" value="ECO:0007669"/>
    <property type="project" value="InterPro"/>
</dbReference>
<dbReference type="PANTHER" id="PTHR11240:SF22">
    <property type="entry name" value="RIBONUCLEASE T2"/>
    <property type="match status" value="1"/>
</dbReference>
<evidence type="ECO:0000256" key="8">
    <source>
        <dbReference type="ARBA" id="ARBA00022801"/>
    </source>
</evidence>
<dbReference type="PANTHER" id="PTHR11240">
    <property type="entry name" value="RIBONUCLEASE T2"/>
    <property type="match status" value="1"/>
</dbReference>
<evidence type="ECO:0000256" key="4">
    <source>
        <dbReference type="ARBA" id="ARBA00007469"/>
    </source>
</evidence>
<dbReference type="GO" id="GO:0033897">
    <property type="term" value="F:ribonuclease T2 activity"/>
    <property type="evidence" value="ECO:0007669"/>
    <property type="project" value="InterPro"/>
</dbReference>
<dbReference type="PROSITE" id="PS00531">
    <property type="entry name" value="RNASE_T2_2"/>
    <property type="match status" value="1"/>
</dbReference>
<reference evidence="19" key="1">
    <citation type="submission" date="2020-03" db="EMBL/GenBank/DDBJ databases">
        <title>Transcriptomic Profiling of the Digestive Tract of the Rat Flea, Xenopsylla cheopis, Following Blood Feeding and Infection with Yersinia pestis.</title>
        <authorList>
            <person name="Bland D.M."/>
            <person name="Martens C.A."/>
            <person name="Virtaneva K."/>
            <person name="Kanakabandi K."/>
            <person name="Long D."/>
            <person name="Rosenke R."/>
            <person name="Saturday G.A."/>
            <person name="Hoyt F.H."/>
            <person name="Bruno D.P."/>
            <person name="Ribeiro J.M.C."/>
            <person name="Hinnebusch J."/>
        </authorList>
    </citation>
    <scope>NUCLEOTIDE SEQUENCE</scope>
</reference>
<keyword evidence="5" id="KW-0964">Secreted</keyword>
<dbReference type="GO" id="GO:0005764">
    <property type="term" value="C:lysosome"/>
    <property type="evidence" value="ECO:0007669"/>
    <property type="project" value="UniProtKB-SubCell"/>
</dbReference>
<evidence type="ECO:0000256" key="15">
    <source>
        <dbReference type="ARBA" id="ARBA00052670"/>
    </source>
</evidence>
<feature type="active site" evidence="16">
    <location>
        <position position="135"/>
    </location>
</feature>
<dbReference type="FunFam" id="3.90.730.10:FF:000001">
    <property type="entry name" value="Ribonuclease T2"/>
    <property type="match status" value="1"/>
</dbReference>
<comment type="catalytic activity">
    <reaction evidence="14">
        <text>a guanylyl-uridine-RNA = a 3'-end 2',3'-cyclophospho-GMP-RNA + a 5'-end dephospho-uridine-RNA</text>
        <dbReference type="Rhea" id="RHEA:81323"/>
        <dbReference type="Rhea" id="RHEA-COMP:17356"/>
        <dbReference type="Rhea" id="RHEA-COMP:19658"/>
        <dbReference type="Rhea" id="RHEA-COMP:19659"/>
        <dbReference type="ChEBI" id="CHEBI:173224"/>
        <dbReference type="ChEBI" id="CHEBI:231849"/>
        <dbReference type="ChEBI" id="CHEBI:231850"/>
    </reaction>
</comment>
<keyword evidence="8" id="KW-0378">Hydrolase</keyword>
<dbReference type="InterPro" id="IPR033130">
    <property type="entry name" value="RNase_T2_His_AS_2"/>
</dbReference>
<keyword evidence="9" id="KW-0256">Endoplasmic reticulum</keyword>
<feature type="active site" evidence="16">
    <location>
        <position position="131"/>
    </location>
</feature>
<name>A0A6M2DY26_XENCH</name>
<dbReference type="SUPFAM" id="SSF55895">
    <property type="entry name" value="Ribonuclease Rh-like"/>
    <property type="match status" value="1"/>
</dbReference>
<protein>
    <submittedName>
        <fullName evidence="19">Putative ribonuclease t2 family</fullName>
    </submittedName>
</protein>
<dbReference type="CDD" id="cd01061">
    <property type="entry name" value="RNase_T2_euk"/>
    <property type="match status" value="1"/>
</dbReference>
<evidence type="ECO:0000256" key="1">
    <source>
        <dbReference type="ARBA" id="ARBA00004319"/>
    </source>
</evidence>
<keyword evidence="13" id="KW-0456">Lyase</keyword>
<evidence type="ECO:0000256" key="14">
    <source>
        <dbReference type="ARBA" id="ARBA00051280"/>
    </source>
</evidence>
<dbReference type="Gene3D" id="3.90.730.10">
    <property type="entry name" value="Ribonuclease T2-like"/>
    <property type="match status" value="1"/>
</dbReference>
<evidence type="ECO:0000256" key="11">
    <source>
        <dbReference type="ARBA" id="ARBA00023180"/>
    </source>
</evidence>
<dbReference type="InterPro" id="IPR001568">
    <property type="entry name" value="RNase_T2-like"/>
</dbReference>
<evidence type="ECO:0000256" key="12">
    <source>
        <dbReference type="ARBA" id="ARBA00023228"/>
    </source>
</evidence>
<evidence type="ECO:0000256" key="13">
    <source>
        <dbReference type="ARBA" id="ARBA00023239"/>
    </source>
</evidence>
<comment type="catalytic activity">
    <reaction evidence="15">
        <text>an adenylyl-uridine-RNA = a 3'-end 2',3'-cyclophospho-AMP-RNA + a 5'-end dephospho-uridine-RNA</text>
        <dbReference type="Rhea" id="RHEA:81383"/>
        <dbReference type="Rhea" id="RHEA-COMP:17356"/>
        <dbReference type="Rhea" id="RHEA-COMP:19675"/>
        <dbReference type="Rhea" id="RHEA-COMP:19676"/>
        <dbReference type="ChEBI" id="CHEBI:173224"/>
        <dbReference type="ChEBI" id="CHEBI:231879"/>
        <dbReference type="ChEBI" id="CHEBI:231881"/>
    </reaction>
    <physiologicalReaction direction="left-to-right" evidence="15">
        <dbReference type="Rhea" id="RHEA:81384"/>
    </physiologicalReaction>
</comment>
<keyword evidence="11" id="KW-0325">Glycoprotein</keyword>
<sequence length="292" mass="34732">MPGDSISYFVWFLFILFFLNTSSSQASSSSHHEVSKHKKDWDVLIFTQHWPATVCYQWREREDRHRCSMPSNDIWTVHGIWPTKFGTVGPAFCNDTWKFDQEQLEPIQDQLNRYWINIEKDTPRNSLWKHEWMKHGTCAAVLPELNTENKYFSKGLEWLQEYSMSKVLQRVDIQPNNTFDPIEIYSGVKKVLNKNPAMECMHDVKTGLSYIFEIRICFDKQLKLTDCDGIKSRLRHLGDSKILTNCDLHKQVIYPEVIELPKKSVLPQEDIPYQWSIFDLYKLIYFIQWFTF</sequence>
<evidence type="ECO:0000256" key="7">
    <source>
        <dbReference type="ARBA" id="ARBA00022759"/>
    </source>
</evidence>
<dbReference type="GO" id="GO:0006401">
    <property type="term" value="P:RNA catabolic process"/>
    <property type="evidence" value="ECO:0007669"/>
    <property type="project" value="TreeGrafter"/>
</dbReference>
<evidence type="ECO:0000313" key="19">
    <source>
        <dbReference type="EMBL" id="NOV50973.1"/>
    </source>
</evidence>
<dbReference type="GO" id="GO:0005576">
    <property type="term" value="C:extracellular region"/>
    <property type="evidence" value="ECO:0007669"/>
    <property type="project" value="UniProtKB-SubCell"/>
</dbReference>
<accession>A0A6M2DY26</accession>
<proteinExistence type="inferred from homology"/>
<evidence type="ECO:0000256" key="18">
    <source>
        <dbReference type="SAM" id="SignalP"/>
    </source>
</evidence>
<evidence type="ECO:0000256" key="2">
    <source>
        <dbReference type="ARBA" id="ARBA00004371"/>
    </source>
</evidence>
<evidence type="ECO:0000256" key="3">
    <source>
        <dbReference type="ARBA" id="ARBA00004613"/>
    </source>
</evidence>
<dbReference type="InterPro" id="IPR036430">
    <property type="entry name" value="RNase_T2-like_sf"/>
</dbReference>
<keyword evidence="6" id="KW-0540">Nuclease</keyword>
<evidence type="ECO:0000256" key="16">
    <source>
        <dbReference type="PIRSR" id="PIRSR633697-1"/>
    </source>
</evidence>
<dbReference type="Pfam" id="PF00445">
    <property type="entry name" value="Ribonuclease_T2"/>
    <property type="match status" value="1"/>
</dbReference>
<feature type="active site" evidence="16">
    <location>
        <position position="78"/>
    </location>
</feature>
<evidence type="ECO:0000256" key="9">
    <source>
        <dbReference type="ARBA" id="ARBA00022824"/>
    </source>
</evidence>
<organism evidence="19">
    <name type="scientific">Xenopsylla cheopis</name>
    <name type="common">Oriental rat flea</name>
    <name type="synonym">Pulex cheopis</name>
    <dbReference type="NCBI Taxonomy" id="163159"/>
    <lineage>
        <taxon>Eukaryota</taxon>
        <taxon>Metazoa</taxon>
        <taxon>Ecdysozoa</taxon>
        <taxon>Arthropoda</taxon>
        <taxon>Hexapoda</taxon>
        <taxon>Insecta</taxon>
        <taxon>Pterygota</taxon>
        <taxon>Neoptera</taxon>
        <taxon>Endopterygota</taxon>
        <taxon>Siphonaptera</taxon>
        <taxon>Pulicidae</taxon>
        <taxon>Xenopsyllinae</taxon>
        <taxon>Xenopsylla</taxon>
    </lineage>
</organism>
<dbReference type="InterPro" id="IPR033697">
    <property type="entry name" value="Ribonuclease_T2_eukaryotic"/>
</dbReference>
<evidence type="ECO:0000256" key="10">
    <source>
        <dbReference type="ARBA" id="ARBA00023157"/>
    </source>
</evidence>
<keyword evidence="18" id="KW-0732">Signal</keyword>